<evidence type="ECO:0000256" key="10">
    <source>
        <dbReference type="ARBA" id="ARBA00022984"/>
    </source>
</evidence>
<keyword evidence="5" id="KW-0121">Carboxypeptidase</keyword>
<keyword evidence="7 16" id="KW-0732">Signal</keyword>
<dbReference type="AlphaFoldDB" id="A0A2N4UI61"/>
<dbReference type="PANTHER" id="PTHR21581:SF6">
    <property type="entry name" value="TRAFFICKING PROTEIN PARTICLE COMPLEX SUBUNIT 12"/>
    <property type="match status" value="1"/>
</dbReference>
<gene>
    <name evidence="18" type="ORF">CR155_06970</name>
</gene>
<dbReference type="Pfam" id="PF07943">
    <property type="entry name" value="PBP5_C"/>
    <property type="match status" value="1"/>
</dbReference>
<evidence type="ECO:0000256" key="12">
    <source>
        <dbReference type="ARBA" id="ARBA00034000"/>
    </source>
</evidence>
<evidence type="ECO:0000256" key="13">
    <source>
        <dbReference type="PIRSR" id="PIRSR618044-1"/>
    </source>
</evidence>
<comment type="catalytic activity">
    <reaction evidence="12">
        <text>Preferential cleavage: (Ac)2-L-Lys-D-Ala-|-D-Ala. Also transpeptidation of peptidyl-alanyl moieties that are N-acyl substituents of D-alanine.</text>
        <dbReference type="EC" id="3.4.16.4"/>
    </reaction>
</comment>
<dbReference type="SMART" id="SM00936">
    <property type="entry name" value="PBP5_C"/>
    <property type="match status" value="1"/>
</dbReference>
<feature type="active site" description="Acyl-ester intermediate" evidence="13">
    <location>
        <position position="105"/>
    </location>
</feature>
<evidence type="ECO:0000256" key="8">
    <source>
        <dbReference type="ARBA" id="ARBA00022801"/>
    </source>
</evidence>
<comment type="pathway">
    <text evidence="2">Cell wall biogenesis; peptidoglycan biosynthesis.</text>
</comment>
<dbReference type="InterPro" id="IPR018044">
    <property type="entry name" value="Peptidase_S11"/>
</dbReference>
<evidence type="ECO:0000256" key="15">
    <source>
        <dbReference type="RuleBase" id="RU004016"/>
    </source>
</evidence>
<dbReference type="OrthoDB" id="9795979at2"/>
<feature type="binding site" evidence="14">
    <location>
        <position position="267"/>
    </location>
    <ligand>
        <name>substrate</name>
    </ligand>
</feature>
<dbReference type="InterPro" id="IPR015956">
    <property type="entry name" value="Peniciliin-bd_prot_C_sf"/>
</dbReference>
<reference evidence="18 19" key="1">
    <citation type="submission" date="2017-10" db="EMBL/GenBank/DDBJ databases">
        <title>Two draft genome sequences of Pusillimonas sp. strains isolated from a nitrate- and radionuclide-contaminated groundwater in Russia.</title>
        <authorList>
            <person name="Grouzdev D.S."/>
            <person name="Tourova T.P."/>
            <person name="Goeva M.A."/>
            <person name="Babich T.L."/>
            <person name="Sokolova D.S."/>
            <person name="Abdullin R."/>
            <person name="Poltaraus A.B."/>
            <person name="Toshchakov S.V."/>
            <person name="Nazina T.N."/>
        </authorList>
    </citation>
    <scope>NUCLEOTIDE SEQUENCE [LARGE SCALE GENOMIC DNA]</scope>
    <source>
        <strain evidence="18 19">JR1/69-2-13</strain>
    </source>
</reference>
<dbReference type="InterPro" id="IPR037167">
    <property type="entry name" value="Peptidase_S11_C_sf"/>
</dbReference>
<dbReference type="Gene3D" id="2.60.410.10">
    <property type="entry name" value="D-Ala-D-Ala carboxypeptidase, C-terminal domain"/>
    <property type="match status" value="1"/>
</dbReference>
<dbReference type="PANTHER" id="PTHR21581">
    <property type="entry name" value="D-ALANYL-D-ALANINE CARBOXYPEPTIDASE"/>
    <property type="match status" value="1"/>
</dbReference>
<dbReference type="PRINTS" id="PR00725">
    <property type="entry name" value="DADACBPTASE1"/>
</dbReference>
<dbReference type="InterPro" id="IPR001967">
    <property type="entry name" value="Peptidase_S11_N"/>
</dbReference>
<feature type="chain" id="PRO_5014736439" description="serine-type D-Ala-D-Ala carboxypeptidase" evidence="16">
    <location>
        <begin position="32"/>
        <end position="423"/>
    </location>
</feature>
<organism evidence="18 19">
    <name type="scientific">Pollutimonas nitritireducens</name>
    <dbReference type="NCBI Taxonomy" id="2045209"/>
    <lineage>
        <taxon>Bacteria</taxon>
        <taxon>Pseudomonadati</taxon>
        <taxon>Pseudomonadota</taxon>
        <taxon>Betaproteobacteria</taxon>
        <taxon>Burkholderiales</taxon>
        <taxon>Alcaligenaceae</taxon>
        <taxon>Pollutimonas</taxon>
    </lineage>
</organism>
<dbReference type="SUPFAM" id="SSF56601">
    <property type="entry name" value="beta-lactamase/transpeptidase-like"/>
    <property type="match status" value="1"/>
</dbReference>
<dbReference type="GO" id="GO:0071555">
    <property type="term" value="P:cell wall organization"/>
    <property type="evidence" value="ECO:0007669"/>
    <property type="project" value="UniProtKB-KW"/>
</dbReference>
<name>A0A2N4UI61_9BURK</name>
<evidence type="ECO:0000256" key="16">
    <source>
        <dbReference type="SAM" id="SignalP"/>
    </source>
</evidence>
<keyword evidence="11" id="KW-0961">Cell wall biogenesis/degradation</keyword>
<evidence type="ECO:0000256" key="3">
    <source>
        <dbReference type="ARBA" id="ARBA00007164"/>
    </source>
</evidence>
<evidence type="ECO:0000313" key="18">
    <source>
        <dbReference type="EMBL" id="PLC54699.1"/>
    </source>
</evidence>
<dbReference type="GO" id="GO:0009002">
    <property type="term" value="F:serine-type D-Ala-D-Ala carboxypeptidase activity"/>
    <property type="evidence" value="ECO:0007669"/>
    <property type="project" value="UniProtKB-EC"/>
</dbReference>
<keyword evidence="19" id="KW-1185">Reference proteome</keyword>
<dbReference type="UniPathway" id="UPA00219"/>
<keyword evidence="10" id="KW-0573">Peptidoglycan synthesis</keyword>
<keyword evidence="9" id="KW-0133">Cell shape</keyword>
<feature type="domain" description="Peptidase S11 D-Ala-D-Ala carboxypeptidase A C-terminal" evidence="17">
    <location>
        <begin position="317"/>
        <end position="407"/>
    </location>
</feature>
<dbReference type="Gene3D" id="3.40.710.10">
    <property type="entry name" value="DD-peptidase/beta-lactamase superfamily"/>
    <property type="match status" value="1"/>
</dbReference>
<dbReference type="InterPro" id="IPR012907">
    <property type="entry name" value="Peptidase_S11_C"/>
</dbReference>
<evidence type="ECO:0000256" key="7">
    <source>
        <dbReference type="ARBA" id="ARBA00022729"/>
    </source>
</evidence>
<dbReference type="EC" id="3.4.16.4" evidence="4"/>
<accession>A0A2N4UI61</accession>
<evidence type="ECO:0000256" key="6">
    <source>
        <dbReference type="ARBA" id="ARBA00022670"/>
    </source>
</evidence>
<dbReference type="Proteomes" id="UP000234328">
    <property type="component" value="Unassembled WGS sequence"/>
</dbReference>
<keyword evidence="8" id="KW-0378">Hydrolase</keyword>
<feature type="active site" description="Proton acceptor" evidence="13">
    <location>
        <position position="108"/>
    </location>
</feature>
<feature type="active site" evidence="13">
    <location>
        <position position="165"/>
    </location>
</feature>
<keyword evidence="6" id="KW-0645">Protease</keyword>
<evidence type="ECO:0000256" key="11">
    <source>
        <dbReference type="ARBA" id="ARBA00023316"/>
    </source>
</evidence>
<dbReference type="SUPFAM" id="SSF69189">
    <property type="entry name" value="Penicillin-binding protein associated domain"/>
    <property type="match status" value="1"/>
</dbReference>
<comment type="similarity">
    <text evidence="3 15">Belongs to the peptidase S11 family.</text>
</comment>
<dbReference type="EMBL" id="PDNV01000004">
    <property type="protein sequence ID" value="PLC54699.1"/>
    <property type="molecule type" value="Genomic_DNA"/>
</dbReference>
<evidence type="ECO:0000256" key="1">
    <source>
        <dbReference type="ARBA" id="ARBA00003217"/>
    </source>
</evidence>
<feature type="signal peptide" evidence="16">
    <location>
        <begin position="1"/>
        <end position="31"/>
    </location>
</feature>
<evidence type="ECO:0000259" key="17">
    <source>
        <dbReference type="SMART" id="SM00936"/>
    </source>
</evidence>
<proteinExistence type="inferred from homology"/>
<protein>
    <recommendedName>
        <fullName evidence="4">serine-type D-Ala-D-Ala carboxypeptidase</fullName>
        <ecNumber evidence="4">3.4.16.4</ecNumber>
    </recommendedName>
</protein>
<evidence type="ECO:0000256" key="5">
    <source>
        <dbReference type="ARBA" id="ARBA00022645"/>
    </source>
</evidence>
<evidence type="ECO:0000256" key="9">
    <source>
        <dbReference type="ARBA" id="ARBA00022960"/>
    </source>
</evidence>
<evidence type="ECO:0000256" key="2">
    <source>
        <dbReference type="ARBA" id="ARBA00004752"/>
    </source>
</evidence>
<comment type="caution">
    <text evidence="18">The sequence shown here is derived from an EMBL/GenBank/DDBJ whole genome shotgun (WGS) entry which is preliminary data.</text>
</comment>
<comment type="function">
    <text evidence="1">Removes C-terminal D-alanyl residues from sugar-peptide cell wall precursors.</text>
</comment>
<dbReference type="InterPro" id="IPR012338">
    <property type="entry name" value="Beta-lactam/transpept-like"/>
</dbReference>
<sequence length="423" mass="45854">MIITKHRFKFSRISHFLAGLTLVVSPICATAQTTSSPTPAPVPAETTATGQAASVGVLVDGTVMVGELATVPAPTLTARAWLTLDVNSGQFIASQNPDEKVEPASLTKLMTAYLVFEAIEDKRLSLDQTVNISEKAWKTEGSRMFVKPNTQVSVSDLLQGLIVQSGNDATVALAEAVAGSETAFVALMNEEAAKQGLKDTHFVNSTGLPDPAHLTTVRDLAVMAKNIVTKHPQHLHYYSQKEFTYNKIKQNNRNRLLWTDPTVDGLKTGHTSSAGYCLVATALRDGRRVVSVIVGASSDGARIENSLKLLNWSFQNFDTIKLFDNTKPAVMARVWEGQAETVGLGGLEPMWVTVPRGKGPEVKPVAQYTQPLIAPLKNGAKVGTVSLSLDGKLLRQESLYVLDDVPEAGFFGRMYDKVRLMFE</sequence>
<dbReference type="GO" id="GO:0006508">
    <property type="term" value="P:proteolysis"/>
    <property type="evidence" value="ECO:0007669"/>
    <property type="project" value="UniProtKB-KW"/>
</dbReference>
<evidence type="ECO:0000313" key="19">
    <source>
        <dbReference type="Proteomes" id="UP000234328"/>
    </source>
</evidence>
<dbReference type="GO" id="GO:0009252">
    <property type="term" value="P:peptidoglycan biosynthetic process"/>
    <property type="evidence" value="ECO:0007669"/>
    <property type="project" value="UniProtKB-UniPathway"/>
</dbReference>
<dbReference type="Pfam" id="PF00768">
    <property type="entry name" value="Peptidase_S11"/>
    <property type="match status" value="1"/>
</dbReference>
<evidence type="ECO:0000256" key="14">
    <source>
        <dbReference type="PIRSR" id="PIRSR618044-2"/>
    </source>
</evidence>
<evidence type="ECO:0000256" key="4">
    <source>
        <dbReference type="ARBA" id="ARBA00012448"/>
    </source>
</evidence>
<dbReference type="GO" id="GO:0008360">
    <property type="term" value="P:regulation of cell shape"/>
    <property type="evidence" value="ECO:0007669"/>
    <property type="project" value="UniProtKB-KW"/>
</dbReference>